<accession>A0AAU9ULD0</accession>
<comment type="caution">
    <text evidence="2">The sequence shown here is derived from an EMBL/GenBank/DDBJ whole genome shotgun (WGS) entry which is preliminary data.</text>
</comment>
<feature type="region of interest" description="Disordered" evidence="1">
    <location>
        <begin position="193"/>
        <end position="228"/>
    </location>
</feature>
<feature type="region of interest" description="Disordered" evidence="1">
    <location>
        <begin position="120"/>
        <end position="146"/>
    </location>
</feature>
<name>A0AAU9ULD0_EUPED</name>
<keyword evidence="3" id="KW-1185">Reference proteome</keyword>
<dbReference type="GO" id="GO:0070971">
    <property type="term" value="C:endoplasmic reticulum exit site"/>
    <property type="evidence" value="ECO:0007669"/>
    <property type="project" value="TreeGrafter"/>
</dbReference>
<evidence type="ECO:0000313" key="3">
    <source>
        <dbReference type="Proteomes" id="UP001153954"/>
    </source>
</evidence>
<reference evidence="2" key="1">
    <citation type="submission" date="2022-03" db="EMBL/GenBank/DDBJ databases">
        <authorList>
            <person name="Tunstrom K."/>
        </authorList>
    </citation>
    <scope>NUCLEOTIDE SEQUENCE</scope>
</reference>
<feature type="compositionally biased region" description="Pro residues" evidence="1">
    <location>
        <begin position="206"/>
        <end position="220"/>
    </location>
</feature>
<dbReference type="AlphaFoldDB" id="A0AAU9ULD0"/>
<dbReference type="GO" id="GO:0070973">
    <property type="term" value="P:protein localization to endoplasmic reticulum exit site"/>
    <property type="evidence" value="ECO:0007669"/>
    <property type="project" value="TreeGrafter"/>
</dbReference>
<feature type="compositionally biased region" description="Basic and acidic residues" evidence="1">
    <location>
        <begin position="42"/>
        <end position="71"/>
    </location>
</feature>
<feature type="compositionally biased region" description="Gly residues" evidence="1">
    <location>
        <begin position="73"/>
        <end position="90"/>
    </location>
</feature>
<dbReference type="EMBL" id="CAKOGL010000022">
    <property type="protein sequence ID" value="CAH2100489.1"/>
    <property type="molecule type" value="Genomic_DNA"/>
</dbReference>
<dbReference type="PANTHER" id="PTHR13402">
    <property type="entry name" value="RGPR-RELATED"/>
    <property type="match status" value="1"/>
</dbReference>
<organism evidence="2 3">
    <name type="scientific">Euphydryas editha</name>
    <name type="common">Edith's checkerspot</name>
    <dbReference type="NCBI Taxonomy" id="104508"/>
    <lineage>
        <taxon>Eukaryota</taxon>
        <taxon>Metazoa</taxon>
        <taxon>Ecdysozoa</taxon>
        <taxon>Arthropoda</taxon>
        <taxon>Hexapoda</taxon>
        <taxon>Insecta</taxon>
        <taxon>Pterygota</taxon>
        <taxon>Neoptera</taxon>
        <taxon>Endopterygota</taxon>
        <taxon>Lepidoptera</taxon>
        <taxon>Glossata</taxon>
        <taxon>Ditrysia</taxon>
        <taxon>Papilionoidea</taxon>
        <taxon>Nymphalidae</taxon>
        <taxon>Nymphalinae</taxon>
        <taxon>Euphydryas</taxon>
    </lineage>
</organism>
<sequence length="251" mass="25720">MSSRYINVCVCLRVPQAGAQGAEGAESARPTITMPGASRSAPPDDRPSSAEQNDRDSDSPKSTSKEVKSSEGAKGGKGGKGSGGGGGWLGGILTKLSRRAPNQMILPDDTNPTIVWDEERKRWRDTAAPESEAAALPPPPPTALPALAQLSTSTPLQSPAAGGAPPAVPVSNIFKMQKGRHIKKSYVDVLNPGGARTSSAPLAAHPAPPAPPAAPVPPPTDYFVPAPAPAQGGIYDPTLLAATNDDYRSGI</sequence>
<feature type="region of interest" description="Disordered" evidence="1">
    <location>
        <begin position="17"/>
        <end position="94"/>
    </location>
</feature>
<dbReference type="GO" id="GO:0007030">
    <property type="term" value="P:Golgi organization"/>
    <property type="evidence" value="ECO:0007669"/>
    <property type="project" value="TreeGrafter"/>
</dbReference>
<dbReference type="PANTHER" id="PTHR13402:SF6">
    <property type="entry name" value="SECRETORY 16, ISOFORM I"/>
    <property type="match status" value="1"/>
</dbReference>
<dbReference type="GO" id="GO:0012507">
    <property type="term" value="C:ER to Golgi transport vesicle membrane"/>
    <property type="evidence" value="ECO:0007669"/>
    <property type="project" value="TreeGrafter"/>
</dbReference>
<evidence type="ECO:0000313" key="2">
    <source>
        <dbReference type="EMBL" id="CAH2100489.1"/>
    </source>
</evidence>
<proteinExistence type="predicted"/>
<protein>
    <submittedName>
        <fullName evidence="2">Uncharacterized protein</fullName>
    </submittedName>
</protein>
<evidence type="ECO:0000256" key="1">
    <source>
        <dbReference type="SAM" id="MobiDB-lite"/>
    </source>
</evidence>
<dbReference type="Proteomes" id="UP001153954">
    <property type="component" value="Unassembled WGS sequence"/>
</dbReference>
<gene>
    <name evidence="2" type="ORF">EEDITHA_LOCUS15345</name>
</gene>